<dbReference type="OrthoDB" id="9766486at2"/>
<dbReference type="Gene3D" id="3.30.300.30">
    <property type="match status" value="1"/>
</dbReference>
<dbReference type="GO" id="GO:0016877">
    <property type="term" value="F:ligase activity, forming carbon-sulfur bonds"/>
    <property type="evidence" value="ECO:0007669"/>
    <property type="project" value="UniProtKB-ARBA"/>
</dbReference>
<evidence type="ECO:0000259" key="1">
    <source>
        <dbReference type="Pfam" id="PF00501"/>
    </source>
</evidence>
<dbReference type="EMBL" id="CP069811">
    <property type="protein sequence ID" value="QRQ92044.1"/>
    <property type="molecule type" value="Genomic_DNA"/>
</dbReference>
<evidence type="ECO:0000313" key="3">
    <source>
        <dbReference type="EMBL" id="QRQ92044.1"/>
    </source>
</evidence>
<feature type="domain" description="AMP-binding enzyme C-terminal" evidence="2">
    <location>
        <begin position="422"/>
        <end position="497"/>
    </location>
</feature>
<dbReference type="SUPFAM" id="SSF56801">
    <property type="entry name" value="Acetyl-CoA synthetase-like"/>
    <property type="match status" value="1"/>
</dbReference>
<dbReference type="InterPro" id="IPR045851">
    <property type="entry name" value="AMP-bd_C_sf"/>
</dbReference>
<reference evidence="4" key="2">
    <citation type="submission" date="2018-01" db="EMBL/GenBank/DDBJ databases">
        <authorList>
            <person name="Clerissi C."/>
        </authorList>
    </citation>
    <scope>NUCLEOTIDE SEQUENCE</scope>
    <source>
        <strain evidence="4">Cupriavidus oxalaticus LMG 2235</strain>
    </source>
</reference>
<gene>
    <name evidence="5" type="ORF">CO2235_MP130091</name>
    <name evidence="4" type="ORF">CO2235_U910011</name>
    <name evidence="3" type="ORF">JTE92_03760</name>
</gene>
<reference evidence="3 7" key="3">
    <citation type="submission" date="2021-02" db="EMBL/GenBank/DDBJ databases">
        <title>Complete Genome Sequence of Cupriavidus oxalaticus Strain Ox1, a Soil Oxalate-Degrading Species.</title>
        <authorList>
            <person name="Palmieri F."/>
            <person name="Udriet P."/>
            <person name="Deuasquier M."/>
            <person name="Beaudoing E."/>
            <person name="Johnson S.L."/>
            <person name="Davenport K.W."/>
            <person name="Chain P.S."/>
            <person name="Bindschedler S."/>
            <person name="Junier P."/>
        </authorList>
    </citation>
    <scope>NUCLEOTIDE SEQUENCE [LARGE SCALE GENOMIC DNA]</scope>
    <source>
        <strain evidence="3 7">Ox1</strain>
    </source>
</reference>
<evidence type="ECO:0000313" key="5">
    <source>
        <dbReference type="EMBL" id="SPC19356.1"/>
    </source>
</evidence>
<dbReference type="PANTHER" id="PTHR43767:SF7">
    <property type="entry name" value="MEDIUM_LONG-CHAIN-FATTY-ACID--COA LIGASE FADD8"/>
    <property type="match status" value="1"/>
</dbReference>
<evidence type="ECO:0000313" key="6">
    <source>
        <dbReference type="Proteomes" id="UP000256862"/>
    </source>
</evidence>
<protein>
    <submittedName>
        <fullName evidence="3">AMP-binding protein</fullName>
    </submittedName>
    <submittedName>
        <fullName evidence="4">Long-chain acyl-CoA synthetase</fullName>
    </submittedName>
</protein>
<accession>A0A375FV96</accession>
<dbReference type="RefSeq" id="WP_063240705.1">
    <property type="nucleotide sequence ID" value="NZ_CP069809.1"/>
</dbReference>
<dbReference type="Proteomes" id="UP000623307">
    <property type="component" value="Chromosome 1"/>
</dbReference>
<dbReference type="InterPro" id="IPR000873">
    <property type="entry name" value="AMP-dep_synth/lig_dom"/>
</dbReference>
<evidence type="ECO:0000313" key="4">
    <source>
        <dbReference type="EMBL" id="SPC10482.1"/>
    </source>
</evidence>
<dbReference type="Pfam" id="PF00501">
    <property type="entry name" value="AMP-binding"/>
    <property type="match status" value="1"/>
</dbReference>
<name>A0A375FV96_9BURK</name>
<dbReference type="InterPro" id="IPR042099">
    <property type="entry name" value="ANL_N_sf"/>
</dbReference>
<evidence type="ECO:0000313" key="7">
    <source>
        <dbReference type="Proteomes" id="UP000623307"/>
    </source>
</evidence>
<dbReference type="PANTHER" id="PTHR43767">
    <property type="entry name" value="LONG-CHAIN-FATTY-ACID--COA LIGASE"/>
    <property type="match status" value="1"/>
</dbReference>
<proteinExistence type="predicted"/>
<dbReference type="AlphaFoldDB" id="A0A375FV96"/>
<dbReference type="PROSITE" id="PS00455">
    <property type="entry name" value="AMP_BINDING"/>
    <property type="match status" value="1"/>
</dbReference>
<sequence length="516" mass="54665">MIHASPSFFTLALAALRRYPERIAFQWAGGRLTYRQATSLIGRYQAVLARHGIGAGARVALLSANRADSWCAGVAVQGLGAAASWLHPMGSLDAHCFQIEDADVAAIIVDAAGYGHRAGEIAARLPGSRILTLGSADAGIDLAALAEAAGEPAPVDQSSASAMATLSYTGGTTGRPKGVMKSGGANGHVALQMLAHFDMPLAPRFLAVAPITHVTGTNVVPTLLRGGTVYLMARFDPDEMAATIARERINATMMVPTMVYGLLDHPRFDACDLSSLDTLLYAGAPISRQRLIEGIERVGPVFCQLYGQSECSPMTALRKADHDLAQPALMDACGFPLAGCEVRLLDDDDREVAAGRHGEICVRSPAAMSGYWRQPELTEQAFAGGWLHTGDVAVADECGRLYIVDRKKDMIVSGGFNVYPREVEDALATHPAVSMGAVIGVPDAKWGEAVTAYVVLRAGRSATADELIRHVKALKGSVNTPKRVEIVTALPLTALGKLDKKALRARHWSGQGRNVA</sequence>
<dbReference type="EMBL" id="OGUS01000136">
    <property type="protein sequence ID" value="SPC19356.1"/>
    <property type="molecule type" value="Genomic_DNA"/>
</dbReference>
<dbReference type="Pfam" id="PF13193">
    <property type="entry name" value="AMP-binding_C"/>
    <property type="match status" value="1"/>
</dbReference>
<dbReference type="InterPro" id="IPR020845">
    <property type="entry name" value="AMP-binding_CS"/>
</dbReference>
<dbReference type="GeneID" id="303488617"/>
<reference evidence="6" key="1">
    <citation type="submission" date="2018-01" db="EMBL/GenBank/DDBJ databases">
        <authorList>
            <person name="Gaut B.S."/>
            <person name="Morton B.R."/>
            <person name="Clegg M.T."/>
            <person name="Duvall M.R."/>
        </authorList>
    </citation>
    <scope>NUCLEOTIDE SEQUENCE [LARGE SCALE GENOMIC DNA]</scope>
</reference>
<dbReference type="Proteomes" id="UP000256862">
    <property type="component" value="Plasmid CO2235_mp"/>
</dbReference>
<dbReference type="Gene3D" id="3.40.50.12780">
    <property type="entry name" value="N-terminal domain of ligase-like"/>
    <property type="match status" value="1"/>
</dbReference>
<dbReference type="EMBL" id="OGUS01000100">
    <property type="protein sequence ID" value="SPC10482.1"/>
    <property type="molecule type" value="Genomic_DNA"/>
</dbReference>
<organism evidence="4 6">
    <name type="scientific">Cupriavidus oxalaticus</name>
    <dbReference type="NCBI Taxonomy" id="96344"/>
    <lineage>
        <taxon>Bacteria</taxon>
        <taxon>Pseudomonadati</taxon>
        <taxon>Pseudomonadota</taxon>
        <taxon>Betaproteobacteria</taxon>
        <taxon>Burkholderiales</taxon>
        <taxon>Burkholderiaceae</taxon>
        <taxon>Cupriavidus</taxon>
    </lineage>
</organism>
<dbReference type="InterPro" id="IPR050237">
    <property type="entry name" value="ATP-dep_AMP-bd_enzyme"/>
</dbReference>
<feature type="domain" description="AMP-dependent synthetase/ligase" evidence="1">
    <location>
        <begin position="16"/>
        <end position="372"/>
    </location>
</feature>
<evidence type="ECO:0000259" key="2">
    <source>
        <dbReference type="Pfam" id="PF13193"/>
    </source>
</evidence>
<dbReference type="InterPro" id="IPR025110">
    <property type="entry name" value="AMP-bd_C"/>
</dbReference>
<keyword evidence="7" id="KW-1185">Reference proteome</keyword>